<evidence type="ECO:0000313" key="2">
    <source>
        <dbReference type="Proteomes" id="UP001165960"/>
    </source>
</evidence>
<sequence length="124" mass="13932">MQCEHLWLTGIYYIVGNFYILFASLHKAQQHYSFSCPLPPGSPPSLLVTSAHIPDPEFYHFHHLDLPPGHPFIHHLRGHLPMPMMEIPTVPPCQKPILFKASAWPAAPVGVQLEADMGYDILTA</sequence>
<proteinExistence type="predicted"/>
<evidence type="ECO:0000313" key="1">
    <source>
        <dbReference type="EMBL" id="KAJ9089263.1"/>
    </source>
</evidence>
<comment type="caution">
    <text evidence="1">The sequence shown here is derived from an EMBL/GenBank/DDBJ whole genome shotgun (WGS) entry which is preliminary data.</text>
</comment>
<organism evidence="1 2">
    <name type="scientific">Entomophthora muscae</name>
    <dbReference type="NCBI Taxonomy" id="34485"/>
    <lineage>
        <taxon>Eukaryota</taxon>
        <taxon>Fungi</taxon>
        <taxon>Fungi incertae sedis</taxon>
        <taxon>Zoopagomycota</taxon>
        <taxon>Entomophthoromycotina</taxon>
        <taxon>Entomophthoromycetes</taxon>
        <taxon>Entomophthorales</taxon>
        <taxon>Entomophthoraceae</taxon>
        <taxon>Entomophthora</taxon>
    </lineage>
</organism>
<dbReference type="Proteomes" id="UP001165960">
    <property type="component" value="Unassembled WGS sequence"/>
</dbReference>
<dbReference type="EMBL" id="QTSX02000057">
    <property type="protein sequence ID" value="KAJ9089263.1"/>
    <property type="molecule type" value="Genomic_DNA"/>
</dbReference>
<protein>
    <submittedName>
        <fullName evidence="1">Uncharacterized protein</fullName>
    </submittedName>
</protein>
<reference evidence="1" key="1">
    <citation type="submission" date="2022-04" db="EMBL/GenBank/DDBJ databases">
        <title>Genome of the entomopathogenic fungus Entomophthora muscae.</title>
        <authorList>
            <person name="Elya C."/>
            <person name="Lovett B.R."/>
            <person name="Lee E."/>
            <person name="Macias A.M."/>
            <person name="Hajek A.E."/>
            <person name="De Bivort B.L."/>
            <person name="Kasson M.T."/>
            <person name="De Fine Licht H.H."/>
            <person name="Stajich J.E."/>
        </authorList>
    </citation>
    <scope>NUCLEOTIDE SEQUENCE</scope>
    <source>
        <strain evidence="1">Berkeley</strain>
    </source>
</reference>
<accession>A0ACC2UR08</accession>
<name>A0ACC2UR08_9FUNG</name>
<keyword evidence="2" id="KW-1185">Reference proteome</keyword>
<gene>
    <name evidence="1" type="ORF">DSO57_1014807</name>
</gene>